<dbReference type="RefSeq" id="XP_049150974.1">
    <property type="nucleotide sequence ID" value="XM_049293828.1"/>
</dbReference>
<gene>
    <name evidence="2" type="ORF">CLUP02_14902</name>
</gene>
<dbReference type="AlphaFoldDB" id="A0A9Q8T5P0"/>
<dbReference type="KEGG" id="clup:CLUP02_14902"/>
<dbReference type="GeneID" id="73348838"/>
<feature type="region of interest" description="Disordered" evidence="1">
    <location>
        <begin position="1"/>
        <end position="32"/>
    </location>
</feature>
<protein>
    <submittedName>
        <fullName evidence="2">Uncharacterized protein</fullName>
    </submittedName>
</protein>
<evidence type="ECO:0000313" key="3">
    <source>
        <dbReference type="Proteomes" id="UP000830671"/>
    </source>
</evidence>
<organism evidence="2 3">
    <name type="scientific">Colletotrichum lupini</name>
    <dbReference type="NCBI Taxonomy" id="145971"/>
    <lineage>
        <taxon>Eukaryota</taxon>
        <taxon>Fungi</taxon>
        <taxon>Dikarya</taxon>
        <taxon>Ascomycota</taxon>
        <taxon>Pezizomycotina</taxon>
        <taxon>Sordariomycetes</taxon>
        <taxon>Hypocreomycetidae</taxon>
        <taxon>Glomerellales</taxon>
        <taxon>Glomerellaceae</taxon>
        <taxon>Colletotrichum</taxon>
        <taxon>Colletotrichum acutatum species complex</taxon>
    </lineage>
</organism>
<keyword evidence="3" id="KW-1185">Reference proteome</keyword>
<dbReference type="Proteomes" id="UP000830671">
    <property type="component" value="Chromosome 8"/>
</dbReference>
<sequence length="74" mass="8242">MDKEPVKAKSSNRDEARPSAISGDRPKLQEKSGQHCHQRCTGASFLATPVPETLSIHFDNREIYSISGNFFPPQ</sequence>
<reference evidence="2" key="1">
    <citation type="journal article" date="2021" name="Mol. Plant Microbe Interact.">
        <title>Complete Genome Sequence of the Plant-Pathogenic Fungus Colletotrichum lupini.</title>
        <authorList>
            <person name="Baroncelli R."/>
            <person name="Pensec F."/>
            <person name="Da Lio D."/>
            <person name="Boufleur T."/>
            <person name="Vicente I."/>
            <person name="Sarrocco S."/>
            <person name="Picot A."/>
            <person name="Baraldi E."/>
            <person name="Sukno S."/>
            <person name="Thon M."/>
            <person name="Le Floch G."/>
        </authorList>
    </citation>
    <scope>NUCLEOTIDE SEQUENCE</scope>
    <source>
        <strain evidence="2">IMI 504893</strain>
    </source>
</reference>
<name>A0A9Q8T5P0_9PEZI</name>
<proteinExistence type="predicted"/>
<accession>A0A9Q8T5P0</accession>
<evidence type="ECO:0000256" key="1">
    <source>
        <dbReference type="SAM" id="MobiDB-lite"/>
    </source>
</evidence>
<feature type="compositionally biased region" description="Basic and acidic residues" evidence="1">
    <location>
        <begin position="1"/>
        <end position="17"/>
    </location>
</feature>
<evidence type="ECO:0000313" key="2">
    <source>
        <dbReference type="EMBL" id="UQC89373.1"/>
    </source>
</evidence>
<dbReference type="EMBL" id="CP019480">
    <property type="protein sequence ID" value="UQC89373.1"/>
    <property type="molecule type" value="Genomic_DNA"/>
</dbReference>